<evidence type="ECO:0000256" key="8">
    <source>
        <dbReference type="ARBA" id="ARBA00038940"/>
    </source>
</evidence>
<comment type="similarity">
    <text evidence="7">Belongs to the ADAT1 family.</text>
</comment>
<comment type="cofactor">
    <cofactor evidence="5">
        <name>1D-myo-inositol hexakisphosphate</name>
        <dbReference type="ChEBI" id="CHEBI:58130"/>
    </cofactor>
</comment>
<dbReference type="Pfam" id="PF02137">
    <property type="entry name" value="A_deamin"/>
    <property type="match status" value="2"/>
</dbReference>
<dbReference type="SMART" id="SM00552">
    <property type="entry name" value="ADEAMc"/>
    <property type="match status" value="1"/>
</dbReference>
<feature type="compositionally biased region" description="Gly residues" evidence="12">
    <location>
        <begin position="82"/>
        <end position="92"/>
    </location>
</feature>
<comment type="function">
    <text evidence="6">Specifically deaminates adenosine-37 to inosine in tRNA-Ala.</text>
</comment>
<comment type="catalytic activity">
    <reaction evidence="11">
        <text>adenosine(37) in tRNA(Ala) + H2O + H(+) = inosine(37) in tRNA(Ala) + NH4(+)</text>
        <dbReference type="Rhea" id="RHEA:50968"/>
        <dbReference type="Rhea" id="RHEA-COMP:12855"/>
        <dbReference type="Rhea" id="RHEA-COMP:12856"/>
        <dbReference type="ChEBI" id="CHEBI:15377"/>
        <dbReference type="ChEBI" id="CHEBI:15378"/>
        <dbReference type="ChEBI" id="CHEBI:28938"/>
        <dbReference type="ChEBI" id="CHEBI:74411"/>
        <dbReference type="ChEBI" id="CHEBI:82852"/>
        <dbReference type="EC" id="3.5.4.34"/>
    </reaction>
</comment>
<dbReference type="InterPro" id="IPR002466">
    <property type="entry name" value="A_deamin"/>
</dbReference>
<keyword evidence="15" id="KW-1185">Reference proteome</keyword>
<protein>
    <recommendedName>
        <fullName evidence="9">tRNA-specific adenosine deaminase 1</fullName>
        <ecNumber evidence="8">3.5.4.34</ecNumber>
    </recommendedName>
    <alternativeName>
        <fullName evidence="10">tRNA-specific adenosine-37 deaminase</fullName>
    </alternativeName>
</protein>
<evidence type="ECO:0000256" key="6">
    <source>
        <dbReference type="ARBA" id="ARBA00037784"/>
    </source>
</evidence>
<keyword evidence="2" id="KW-0479">Metal-binding</keyword>
<evidence type="ECO:0000256" key="10">
    <source>
        <dbReference type="ARBA" id="ARBA00041760"/>
    </source>
</evidence>
<dbReference type="EMBL" id="JAIPUX010003776">
    <property type="protein sequence ID" value="KAH0619750.1"/>
    <property type="molecule type" value="Genomic_DNA"/>
</dbReference>
<keyword evidence="3" id="KW-0378">Hydrolase</keyword>
<evidence type="ECO:0000256" key="2">
    <source>
        <dbReference type="ARBA" id="ARBA00022723"/>
    </source>
</evidence>
<sequence length="629" mass="66351">MADADADAVAARCLSHYEAQLPKRGKPEAGREWTAMAAVVKAEAEAEAEVVAMGTGTKCLGREELRRTGRKARRWEREEGPSAGGPAGGPAGGRAVHPSGLPGRPTPLPSLPFPLPSAGDVLNDSHAEVVAKRSFQRWATEEEEEQGQGRGGREGGGGGAPAAPRDGGSSPSLPPARYLLHQLWLSVAGGGSGSGSGIFVPGGEGGKWALRPGVRFLFFSSQTPCGDASIIPVTEAGAEAEAQPHGALEHAEVLGESRTASFKREAKEAPGAGPAPKRPKAEAEGLLHGAELPPAAANNGLEAKVVDVRRTGAKCVPGKAGDSLLPGSAFHTTGLLRVKPGRGPQTASMSCSDKLARWNVLGWQGALLMHFLQHPIYLSTIVLAQCPYSPEAMRRAIVDRCRPVLKLPDGFRVQELEVVQSQMCFIHSRKAVQTSCAPGQGKVVPSGAAISWSAVPEHPLDVTSRGFTQGTTKKGIGSLKSRCAILSLASGVFVKASVGLAISPFLPLLGMCPFAFRSRICKVELFHMFLKLVASVPQEDLPQTLRAGSCTLPSVSHPLSQGLGLQSATPALLTVEQATCQRTKRLQTYWDYKEAAASYQEAWKELRDQAFGSWAISFAYIPNIFGMGL</sequence>
<comment type="caution">
    <text evidence="14">The sequence shown here is derived from an EMBL/GenBank/DDBJ whole genome shotgun (WGS) entry which is preliminary data.</text>
</comment>
<evidence type="ECO:0000256" key="11">
    <source>
        <dbReference type="ARBA" id="ARBA00047635"/>
    </source>
</evidence>
<evidence type="ECO:0000256" key="5">
    <source>
        <dbReference type="ARBA" id="ARBA00037026"/>
    </source>
</evidence>
<dbReference type="EC" id="3.5.4.34" evidence="8"/>
<dbReference type="PANTHER" id="PTHR46516:SF1">
    <property type="entry name" value="TRNA-SPECIFIC ADENOSINE DEAMINASE 1"/>
    <property type="match status" value="1"/>
</dbReference>
<feature type="compositionally biased region" description="Gly residues" evidence="12">
    <location>
        <begin position="148"/>
        <end position="160"/>
    </location>
</feature>
<feature type="domain" description="A to I editase" evidence="13">
    <location>
        <begin position="119"/>
        <end position="614"/>
    </location>
</feature>
<evidence type="ECO:0000256" key="4">
    <source>
        <dbReference type="ARBA" id="ARBA00022833"/>
    </source>
</evidence>
<evidence type="ECO:0000256" key="3">
    <source>
        <dbReference type="ARBA" id="ARBA00022801"/>
    </source>
</evidence>
<evidence type="ECO:0000259" key="13">
    <source>
        <dbReference type="PROSITE" id="PS50141"/>
    </source>
</evidence>
<dbReference type="PROSITE" id="PS50141">
    <property type="entry name" value="A_DEAMIN_EDITASE"/>
    <property type="match status" value="1"/>
</dbReference>
<feature type="region of interest" description="Disordered" evidence="12">
    <location>
        <begin position="65"/>
        <end position="119"/>
    </location>
</feature>
<organism evidence="14 15">
    <name type="scientific">Phrynosoma platyrhinos</name>
    <name type="common">Desert horned lizard</name>
    <dbReference type="NCBI Taxonomy" id="52577"/>
    <lineage>
        <taxon>Eukaryota</taxon>
        <taxon>Metazoa</taxon>
        <taxon>Chordata</taxon>
        <taxon>Craniata</taxon>
        <taxon>Vertebrata</taxon>
        <taxon>Euteleostomi</taxon>
        <taxon>Lepidosauria</taxon>
        <taxon>Squamata</taxon>
        <taxon>Bifurcata</taxon>
        <taxon>Unidentata</taxon>
        <taxon>Episquamata</taxon>
        <taxon>Toxicofera</taxon>
        <taxon>Iguania</taxon>
        <taxon>Phrynosomatidae</taxon>
        <taxon>Phrynosomatinae</taxon>
        <taxon>Phrynosoma</taxon>
    </lineage>
</organism>
<reference evidence="14 15" key="1">
    <citation type="journal article" date="2022" name="Gigascience">
        <title>A chromosome-level genome assembly and annotation of the desert horned lizard, Phrynosoma platyrhinos, provides insight into chromosomal rearrangements among reptiles.</title>
        <authorList>
            <person name="Koochekian N."/>
            <person name="Ascanio A."/>
            <person name="Farleigh K."/>
            <person name="Card D.C."/>
            <person name="Schield D.R."/>
            <person name="Castoe T.A."/>
            <person name="Jezkova T."/>
        </authorList>
    </citation>
    <scope>NUCLEOTIDE SEQUENCE [LARGE SCALE GENOMIC DNA]</scope>
    <source>
        <strain evidence="14">NK-2021</strain>
    </source>
</reference>
<feature type="region of interest" description="Disordered" evidence="12">
    <location>
        <begin position="262"/>
        <end position="281"/>
    </location>
</feature>
<dbReference type="PANTHER" id="PTHR46516">
    <property type="entry name" value="TRNA-SPECIFIC ADENOSINE DEAMINASE 1"/>
    <property type="match status" value="1"/>
</dbReference>
<gene>
    <name evidence="14" type="ORF">JD844_000696</name>
</gene>
<evidence type="ECO:0000256" key="9">
    <source>
        <dbReference type="ARBA" id="ARBA00040502"/>
    </source>
</evidence>
<feature type="compositionally biased region" description="Pro residues" evidence="12">
    <location>
        <begin position="104"/>
        <end position="115"/>
    </location>
</feature>
<keyword evidence="4" id="KW-0862">Zinc</keyword>
<dbReference type="Proteomes" id="UP000826234">
    <property type="component" value="Unassembled WGS sequence"/>
</dbReference>
<evidence type="ECO:0000313" key="15">
    <source>
        <dbReference type="Proteomes" id="UP000826234"/>
    </source>
</evidence>
<evidence type="ECO:0000256" key="12">
    <source>
        <dbReference type="SAM" id="MobiDB-lite"/>
    </source>
</evidence>
<feature type="region of interest" description="Disordered" evidence="12">
    <location>
        <begin position="134"/>
        <end position="175"/>
    </location>
</feature>
<name>A0ABQ7SQZ4_PHRPL</name>
<evidence type="ECO:0000256" key="1">
    <source>
        <dbReference type="ARBA" id="ARBA00022694"/>
    </source>
</evidence>
<keyword evidence="1" id="KW-0819">tRNA processing</keyword>
<evidence type="ECO:0000256" key="7">
    <source>
        <dbReference type="ARBA" id="ARBA00038326"/>
    </source>
</evidence>
<evidence type="ECO:0000313" key="14">
    <source>
        <dbReference type="EMBL" id="KAH0619750.1"/>
    </source>
</evidence>
<accession>A0ABQ7SQZ4</accession>
<proteinExistence type="inferred from homology"/>